<sequence length="425" mass="46815">MRVLLTGATGFIGQHLHRALLAEGHEVVACSRKRPDLPCLDFFPCDFSHDLSPEDWLSRLSGLDAVINAVGIIRERSGQRFNALHTQAPQALFDACTQKGITRVIQISALGADEQAETAYHLSKREADDYLAQQPLDWLILRPSLVYGPGSASSELFAGLAALPLTPLIGDGQQPVQPIHIDDLVKAVLTALTNQAPSRQRIDCVGPTALSFKDWLNGWRQWLGKVTAPSIRVPFILAQSGARVCAPFSRLPVDTESLQMLQRGNTAPVEPFKQAFGFTPQPFEHSIEQTPASRAERQQAGLFFLWPLLRLSLAFMWIWTGLTSALWYPVDESYQMLAAVGLSGVALPIALYAAALLDTLLGLALLLNYRLRLILLTQVAMMLGYSLILTFCLPEFWLHPFGPISKNLPLIAASLMLYVRKGDAQ</sequence>
<gene>
    <name evidence="3" type="ORF">SAMN02745729_11224</name>
</gene>
<organism evidence="3 4">
    <name type="scientific">Marinobacterium iners DSM 11526</name>
    <dbReference type="NCBI Taxonomy" id="1122198"/>
    <lineage>
        <taxon>Bacteria</taxon>
        <taxon>Pseudomonadati</taxon>
        <taxon>Pseudomonadota</taxon>
        <taxon>Gammaproteobacteria</taxon>
        <taxon>Oceanospirillales</taxon>
        <taxon>Oceanospirillaceae</taxon>
        <taxon>Marinobacterium</taxon>
    </lineage>
</organism>
<feature type="transmembrane region" description="Helical" evidence="1">
    <location>
        <begin position="397"/>
        <end position="419"/>
    </location>
</feature>
<dbReference type="CDD" id="cd05271">
    <property type="entry name" value="NDUFA9_like_SDR_a"/>
    <property type="match status" value="1"/>
</dbReference>
<feature type="transmembrane region" description="Helical" evidence="1">
    <location>
        <begin position="373"/>
        <end position="391"/>
    </location>
</feature>
<dbReference type="InterPro" id="IPR001509">
    <property type="entry name" value="Epimerase_deHydtase"/>
</dbReference>
<evidence type="ECO:0000313" key="4">
    <source>
        <dbReference type="Proteomes" id="UP000242469"/>
    </source>
</evidence>
<keyword evidence="1" id="KW-0812">Transmembrane</keyword>
<dbReference type="InterPro" id="IPR036291">
    <property type="entry name" value="NAD(P)-bd_dom_sf"/>
</dbReference>
<feature type="transmembrane region" description="Helical" evidence="1">
    <location>
        <begin position="339"/>
        <end position="366"/>
    </location>
</feature>
<evidence type="ECO:0000259" key="2">
    <source>
        <dbReference type="Pfam" id="PF01370"/>
    </source>
</evidence>
<dbReference type="OrthoDB" id="9776313at2"/>
<feature type="domain" description="NAD-dependent epimerase/dehydratase" evidence="2">
    <location>
        <begin position="3"/>
        <end position="196"/>
    </location>
</feature>
<proteinExistence type="predicted"/>
<dbReference type="AlphaFoldDB" id="A0A1H4FP27"/>
<dbReference type="EMBL" id="FNRJ01000012">
    <property type="protein sequence ID" value="SEA98837.1"/>
    <property type="molecule type" value="Genomic_DNA"/>
</dbReference>
<keyword evidence="1" id="KW-1133">Transmembrane helix</keyword>
<dbReference type="PANTHER" id="PTHR12126:SF11">
    <property type="entry name" value="NADH DEHYDROGENASE [UBIQUINONE] 1 ALPHA SUBCOMPLEX SUBUNIT 9, MITOCHONDRIAL"/>
    <property type="match status" value="1"/>
</dbReference>
<dbReference type="Proteomes" id="UP000242469">
    <property type="component" value="Unassembled WGS sequence"/>
</dbReference>
<protein>
    <submittedName>
        <fullName evidence="3">Nucleoside-diphosphate-sugar epimerase</fullName>
    </submittedName>
</protein>
<dbReference type="RefSeq" id="WP_091827173.1">
    <property type="nucleotide sequence ID" value="NZ_FNRJ01000012.1"/>
</dbReference>
<evidence type="ECO:0000313" key="3">
    <source>
        <dbReference type="EMBL" id="SEA98837.1"/>
    </source>
</evidence>
<reference evidence="4" key="1">
    <citation type="submission" date="2016-10" db="EMBL/GenBank/DDBJ databases">
        <authorList>
            <person name="Varghese N."/>
            <person name="Submissions S."/>
        </authorList>
    </citation>
    <scope>NUCLEOTIDE SEQUENCE [LARGE SCALE GENOMIC DNA]</scope>
    <source>
        <strain evidence="4">DSM 11526</strain>
    </source>
</reference>
<dbReference type="PANTHER" id="PTHR12126">
    <property type="entry name" value="NADH-UBIQUINONE OXIDOREDUCTASE 39 KDA SUBUNIT-RELATED"/>
    <property type="match status" value="1"/>
</dbReference>
<dbReference type="InterPro" id="IPR051207">
    <property type="entry name" value="ComplexI_NDUFA9_subunit"/>
</dbReference>
<dbReference type="SUPFAM" id="SSF51735">
    <property type="entry name" value="NAD(P)-binding Rossmann-fold domains"/>
    <property type="match status" value="1"/>
</dbReference>
<dbReference type="Pfam" id="PF01370">
    <property type="entry name" value="Epimerase"/>
    <property type="match status" value="1"/>
</dbReference>
<evidence type="ECO:0000256" key="1">
    <source>
        <dbReference type="SAM" id="Phobius"/>
    </source>
</evidence>
<keyword evidence="1" id="KW-0472">Membrane</keyword>
<accession>A0A1H4FP27</accession>
<dbReference type="Gene3D" id="3.40.50.720">
    <property type="entry name" value="NAD(P)-binding Rossmann-like Domain"/>
    <property type="match status" value="1"/>
</dbReference>
<dbReference type="Pfam" id="PF13781">
    <property type="entry name" value="DoxX_3"/>
    <property type="match status" value="1"/>
</dbReference>
<dbReference type="InterPro" id="IPR025695">
    <property type="entry name" value="DoxX-like"/>
</dbReference>
<feature type="transmembrane region" description="Helical" evidence="1">
    <location>
        <begin position="300"/>
        <end position="319"/>
    </location>
</feature>
<dbReference type="STRING" id="1122198.SAMN02745729_11224"/>
<keyword evidence="4" id="KW-1185">Reference proteome</keyword>
<name>A0A1H4FP27_9GAMM</name>
<dbReference type="GO" id="GO:0044877">
    <property type="term" value="F:protein-containing complex binding"/>
    <property type="evidence" value="ECO:0007669"/>
    <property type="project" value="TreeGrafter"/>
</dbReference>